<accession>A0A9P7EDL0</accession>
<organism evidence="1 2">
    <name type="scientific">Suillus subaureus</name>
    <dbReference type="NCBI Taxonomy" id="48587"/>
    <lineage>
        <taxon>Eukaryota</taxon>
        <taxon>Fungi</taxon>
        <taxon>Dikarya</taxon>
        <taxon>Basidiomycota</taxon>
        <taxon>Agaricomycotina</taxon>
        <taxon>Agaricomycetes</taxon>
        <taxon>Agaricomycetidae</taxon>
        <taxon>Boletales</taxon>
        <taxon>Suillineae</taxon>
        <taxon>Suillaceae</taxon>
        <taxon>Suillus</taxon>
    </lineage>
</organism>
<reference evidence="1" key="1">
    <citation type="journal article" date="2020" name="New Phytol.">
        <title>Comparative genomics reveals dynamic genome evolution in host specialist ectomycorrhizal fungi.</title>
        <authorList>
            <person name="Lofgren L.A."/>
            <person name="Nguyen N.H."/>
            <person name="Vilgalys R."/>
            <person name="Ruytinx J."/>
            <person name="Liao H.L."/>
            <person name="Branco S."/>
            <person name="Kuo A."/>
            <person name="LaButti K."/>
            <person name="Lipzen A."/>
            <person name="Andreopoulos W."/>
            <person name="Pangilinan J."/>
            <person name="Riley R."/>
            <person name="Hundley H."/>
            <person name="Na H."/>
            <person name="Barry K."/>
            <person name="Grigoriev I.V."/>
            <person name="Stajich J.E."/>
            <person name="Kennedy P.G."/>
        </authorList>
    </citation>
    <scope>NUCLEOTIDE SEQUENCE</scope>
    <source>
        <strain evidence="1">MN1</strain>
    </source>
</reference>
<dbReference type="OrthoDB" id="2674445at2759"/>
<dbReference type="RefSeq" id="XP_041194248.1">
    <property type="nucleotide sequence ID" value="XM_041332396.1"/>
</dbReference>
<gene>
    <name evidence="1" type="ORF">BJ212DRAFT_129609</name>
</gene>
<dbReference type="Proteomes" id="UP000807769">
    <property type="component" value="Unassembled WGS sequence"/>
</dbReference>
<comment type="caution">
    <text evidence="1">The sequence shown here is derived from an EMBL/GenBank/DDBJ whole genome shotgun (WGS) entry which is preliminary data.</text>
</comment>
<dbReference type="GeneID" id="64626413"/>
<keyword evidence="2" id="KW-1185">Reference proteome</keyword>
<proteinExistence type="predicted"/>
<sequence>MKFASLTTTVISAAAMAGIARAPALARSPPTIADSDDTTSPINRPCTRNNLVQCSTGMQGYNDGNDYRFFCGSDWRIIPYTSCSCKNCCKVIADGNDFQCRN</sequence>
<evidence type="ECO:0000313" key="2">
    <source>
        <dbReference type="Proteomes" id="UP000807769"/>
    </source>
</evidence>
<dbReference type="AlphaFoldDB" id="A0A9P7EDL0"/>
<evidence type="ECO:0000313" key="1">
    <source>
        <dbReference type="EMBL" id="KAG1818188.1"/>
    </source>
</evidence>
<dbReference type="EMBL" id="JABBWG010000012">
    <property type="protein sequence ID" value="KAG1818188.1"/>
    <property type="molecule type" value="Genomic_DNA"/>
</dbReference>
<name>A0A9P7EDL0_9AGAM</name>
<protein>
    <submittedName>
        <fullName evidence="1">Uncharacterized protein</fullName>
    </submittedName>
</protein>